<gene>
    <name evidence="16" type="ORF">QBZ16_001366</name>
</gene>
<keyword evidence="7 12" id="KW-0175">Coiled coil</keyword>
<evidence type="ECO:0000256" key="1">
    <source>
        <dbReference type="ARBA" id="ARBA00005594"/>
    </source>
</evidence>
<dbReference type="GO" id="GO:0009791">
    <property type="term" value="P:post-embryonic development"/>
    <property type="evidence" value="ECO:0007669"/>
    <property type="project" value="UniProtKB-ARBA"/>
</dbReference>
<dbReference type="PANTHER" id="PTHR11946">
    <property type="entry name" value="VALYL-TRNA SYNTHETASES"/>
    <property type="match status" value="1"/>
</dbReference>
<feature type="domain" description="Valyl-tRNA synthetase tRNA-binding arm" evidence="15">
    <location>
        <begin position="794"/>
        <end position="858"/>
    </location>
</feature>
<comment type="similarity">
    <text evidence="1 11">Belongs to the class-I aminoacyl-tRNA synthetase family.</text>
</comment>
<dbReference type="InterPro" id="IPR010978">
    <property type="entry name" value="tRNA-bd_arm"/>
</dbReference>
<evidence type="ECO:0000259" key="15">
    <source>
        <dbReference type="Pfam" id="PF10458"/>
    </source>
</evidence>
<evidence type="ECO:0000256" key="10">
    <source>
        <dbReference type="ARBA" id="ARBA00047552"/>
    </source>
</evidence>
<dbReference type="EC" id="6.1.1.9" evidence="2"/>
<evidence type="ECO:0000256" key="5">
    <source>
        <dbReference type="ARBA" id="ARBA00022840"/>
    </source>
</evidence>
<evidence type="ECO:0000256" key="3">
    <source>
        <dbReference type="ARBA" id="ARBA00022598"/>
    </source>
</evidence>
<dbReference type="GO" id="GO:0004832">
    <property type="term" value="F:valine-tRNA ligase activity"/>
    <property type="evidence" value="ECO:0007669"/>
    <property type="project" value="UniProtKB-EC"/>
</dbReference>
<dbReference type="Gene3D" id="1.10.730.10">
    <property type="entry name" value="Isoleucyl-tRNA Synthetase, Domain 1"/>
    <property type="match status" value="1"/>
</dbReference>
<dbReference type="Gene3D" id="3.40.50.620">
    <property type="entry name" value="HUPs"/>
    <property type="match status" value="2"/>
</dbReference>
<organism evidence="16 17">
    <name type="scientific">Prototheca wickerhamii</name>
    <dbReference type="NCBI Taxonomy" id="3111"/>
    <lineage>
        <taxon>Eukaryota</taxon>
        <taxon>Viridiplantae</taxon>
        <taxon>Chlorophyta</taxon>
        <taxon>core chlorophytes</taxon>
        <taxon>Trebouxiophyceae</taxon>
        <taxon>Chlorellales</taxon>
        <taxon>Chlorellaceae</taxon>
        <taxon>Prototheca</taxon>
    </lineage>
</organism>
<dbReference type="AlphaFoldDB" id="A0AAD9IF90"/>
<sequence length="862" mass="94958">MPPPNVTGKLHMGHAMFVTLQDALARFHRLRGRPVLWLPGTDHAGIATQMTVERALEAEGLTREGLGREAFVARAWAWKAARGGEITRQLRRLGASCDWGRERFTLDAGSCAAVNAAFARLHARGLVYRGAHLVNWSPGLRTAVSDLEVEYAEEPGTMFTFRYPLADGRPDDFLPVATTRPETIVGDAAVAVHPEDARYARFVGRRVRVPLVGREVPVIADAYVDRDFGTGALKITPGHDVNDYELGKKHGLPIINIMRDDGSLNERAGPLAGLTREAARLRAWGERCARRGWPSARPSTSCACRARSAAARALASLDAGETRILPDRFAKVYRRWLENIRDWCVSRQLWWGHRIPVWYVYKSEGDAERGPGPGQAYVVAEDERAARAAATAAHGRHVVLRQETDVLDTWFSSGLWPFSTLGWPDEGAADLRRFYPTTLLETGHDILFFWVARMAMLGLELTGRAPFRDVYLHGLVRDAQGRKMSKTLGNVVDPVTVCDDYGTDALRLTLATGTAPGQDLNLSLDRVTAARNFTNKLWNAGKFVLHALRDAGDEEWAALADAEARLDGVRETLPLAERWALEALDRAVCAATAAAERYDLAEAGRVVQEFVWGDFADWYIEAAKTRLYSDRDQMAKEQTRLVLTHIYTATLKLAHPLCPFITEELWGYFPAAQRQPALITASWPRAAADTGATSDVAAFERLQAAVRLVRNCRAEYGVEPGRRVAATTKVADPQLRAALESEADVIALLAKLDADKLTFEDLAPTDASVSPGQSVTLVVAEGLEVTLPLAGLFDVAKETARLSKQAAKLEREVQGLTARLGHKGFAQRAPRQVIEEVERNLQEASQQLEQVRAKLQALPSAS</sequence>
<dbReference type="InterPro" id="IPR033705">
    <property type="entry name" value="Anticodon_Ia_Val"/>
</dbReference>
<evidence type="ECO:0000259" key="14">
    <source>
        <dbReference type="Pfam" id="PF08264"/>
    </source>
</evidence>
<dbReference type="CDD" id="cd00817">
    <property type="entry name" value="ValRS_core"/>
    <property type="match status" value="1"/>
</dbReference>
<dbReference type="Pfam" id="PF10458">
    <property type="entry name" value="Val_tRNA-synt_C"/>
    <property type="match status" value="1"/>
</dbReference>
<dbReference type="InterPro" id="IPR037118">
    <property type="entry name" value="Val-tRNA_synth_C_sf"/>
</dbReference>
<dbReference type="PANTHER" id="PTHR11946:SF93">
    <property type="entry name" value="VALINE--TRNA LIGASE, CHLOROPLASTIC_MITOCHONDRIAL 2"/>
    <property type="match status" value="1"/>
</dbReference>
<dbReference type="GO" id="GO:0005829">
    <property type="term" value="C:cytosol"/>
    <property type="evidence" value="ECO:0007669"/>
    <property type="project" value="TreeGrafter"/>
</dbReference>
<evidence type="ECO:0000256" key="2">
    <source>
        <dbReference type="ARBA" id="ARBA00013169"/>
    </source>
</evidence>
<evidence type="ECO:0000256" key="11">
    <source>
        <dbReference type="RuleBase" id="RU363035"/>
    </source>
</evidence>
<dbReference type="Gene3D" id="1.10.287.380">
    <property type="entry name" value="Valyl-tRNA synthetase, C-terminal domain"/>
    <property type="match status" value="1"/>
</dbReference>
<keyword evidence="3 11" id="KW-0436">Ligase</keyword>
<dbReference type="Pfam" id="PF08264">
    <property type="entry name" value="Anticodon_1"/>
    <property type="match status" value="1"/>
</dbReference>
<feature type="domain" description="Aminoacyl-tRNA synthetase class Ia" evidence="13">
    <location>
        <begin position="2"/>
        <end position="523"/>
    </location>
</feature>
<dbReference type="HAMAP" id="MF_02004">
    <property type="entry name" value="Val_tRNA_synth_type1"/>
    <property type="match status" value="1"/>
</dbReference>
<dbReference type="PRINTS" id="PR00986">
    <property type="entry name" value="TRNASYNTHVAL"/>
</dbReference>
<evidence type="ECO:0000256" key="7">
    <source>
        <dbReference type="ARBA" id="ARBA00023054"/>
    </source>
</evidence>
<feature type="coiled-coil region" evidence="12">
    <location>
        <begin position="792"/>
        <end position="861"/>
    </location>
</feature>
<evidence type="ECO:0000259" key="13">
    <source>
        <dbReference type="Pfam" id="PF00133"/>
    </source>
</evidence>
<keyword evidence="17" id="KW-1185">Reference proteome</keyword>
<proteinExistence type="inferred from homology"/>
<evidence type="ECO:0000256" key="12">
    <source>
        <dbReference type="SAM" id="Coils"/>
    </source>
</evidence>
<dbReference type="FunFam" id="1.10.730.10:FF:000014">
    <property type="entry name" value="Valine--tRNA ligase"/>
    <property type="match status" value="1"/>
</dbReference>
<keyword evidence="4 11" id="KW-0547">Nucleotide-binding</keyword>
<keyword evidence="8 11" id="KW-0030">Aminoacyl-tRNA synthetase</keyword>
<keyword evidence="6 11" id="KW-0648">Protein biosynthesis</keyword>
<keyword evidence="5 11" id="KW-0067">ATP-binding</keyword>
<dbReference type="CDD" id="cd07962">
    <property type="entry name" value="Anticodon_Ia_Val"/>
    <property type="match status" value="1"/>
</dbReference>
<dbReference type="PROSITE" id="PS00178">
    <property type="entry name" value="AA_TRNA_LIGASE_I"/>
    <property type="match status" value="1"/>
</dbReference>
<dbReference type="InterPro" id="IPR002300">
    <property type="entry name" value="aa-tRNA-synth_Ia"/>
</dbReference>
<dbReference type="InterPro" id="IPR002303">
    <property type="entry name" value="Valyl-tRNA_ligase"/>
</dbReference>
<dbReference type="InterPro" id="IPR014729">
    <property type="entry name" value="Rossmann-like_a/b/a_fold"/>
</dbReference>
<protein>
    <recommendedName>
        <fullName evidence="2">valine--tRNA ligase</fullName>
        <ecNumber evidence="2">6.1.1.9</ecNumber>
    </recommendedName>
    <alternativeName>
        <fullName evidence="9">Valyl-tRNA synthetase</fullName>
    </alternativeName>
</protein>
<name>A0AAD9IF90_PROWI</name>
<reference evidence="16" key="1">
    <citation type="submission" date="2021-01" db="EMBL/GenBank/DDBJ databases">
        <authorList>
            <person name="Eckstrom K.M.E."/>
        </authorList>
    </citation>
    <scope>NUCLEOTIDE SEQUENCE</scope>
    <source>
        <strain evidence="16">UVCC 0001</strain>
    </source>
</reference>
<feature type="domain" description="Methionyl/Valyl/Leucyl/Isoleucyl-tRNA synthetase anticodon-binding" evidence="14">
    <location>
        <begin position="577"/>
        <end position="722"/>
    </location>
</feature>
<dbReference type="SUPFAM" id="SSF50677">
    <property type="entry name" value="ValRS/IleRS/LeuRS editing domain"/>
    <property type="match status" value="1"/>
</dbReference>
<dbReference type="InterPro" id="IPR009080">
    <property type="entry name" value="tRNAsynth_Ia_anticodon-bd"/>
</dbReference>
<evidence type="ECO:0000256" key="6">
    <source>
        <dbReference type="ARBA" id="ARBA00022917"/>
    </source>
</evidence>
<dbReference type="GO" id="GO:0048608">
    <property type="term" value="P:reproductive structure development"/>
    <property type="evidence" value="ECO:0007669"/>
    <property type="project" value="UniProtKB-ARBA"/>
</dbReference>
<dbReference type="EMBL" id="JASFZW010000012">
    <property type="protein sequence ID" value="KAK2076030.1"/>
    <property type="molecule type" value="Genomic_DNA"/>
</dbReference>
<dbReference type="InterPro" id="IPR001412">
    <property type="entry name" value="aa-tRNA-synth_I_CS"/>
</dbReference>
<dbReference type="GO" id="GO:0006438">
    <property type="term" value="P:valyl-tRNA aminoacylation"/>
    <property type="evidence" value="ECO:0007669"/>
    <property type="project" value="InterPro"/>
</dbReference>
<evidence type="ECO:0000256" key="8">
    <source>
        <dbReference type="ARBA" id="ARBA00023146"/>
    </source>
</evidence>
<comment type="caution">
    <text evidence="16">The sequence shown here is derived from an EMBL/GenBank/DDBJ whole genome shotgun (WGS) entry which is preliminary data.</text>
</comment>
<evidence type="ECO:0000256" key="4">
    <source>
        <dbReference type="ARBA" id="ARBA00022741"/>
    </source>
</evidence>
<dbReference type="FunFam" id="1.10.287.380:FF:000001">
    <property type="entry name" value="Valine--tRNA ligase"/>
    <property type="match status" value="1"/>
</dbReference>
<dbReference type="SUPFAM" id="SSF46589">
    <property type="entry name" value="tRNA-binding arm"/>
    <property type="match status" value="1"/>
</dbReference>
<accession>A0AAD9IF90</accession>
<dbReference type="GO" id="GO:0002161">
    <property type="term" value="F:aminoacyl-tRNA deacylase activity"/>
    <property type="evidence" value="ECO:0007669"/>
    <property type="project" value="InterPro"/>
</dbReference>
<dbReference type="InterPro" id="IPR013155">
    <property type="entry name" value="M/V/L/I-tRNA-synth_anticd-bd"/>
</dbReference>
<evidence type="ECO:0000313" key="17">
    <source>
        <dbReference type="Proteomes" id="UP001255856"/>
    </source>
</evidence>
<evidence type="ECO:0000313" key="16">
    <source>
        <dbReference type="EMBL" id="KAK2076030.1"/>
    </source>
</evidence>
<dbReference type="SUPFAM" id="SSF47323">
    <property type="entry name" value="Anticodon-binding domain of a subclass of class I aminoacyl-tRNA synthetases"/>
    <property type="match status" value="1"/>
</dbReference>
<dbReference type="InterPro" id="IPR009008">
    <property type="entry name" value="Val/Leu/Ile-tRNA-synth_edit"/>
</dbReference>
<dbReference type="SUPFAM" id="SSF52374">
    <property type="entry name" value="Nucleotidylyl transferase"/>
    <property type="match status" value="1"/>
</dbReference>
<evidence type="ECO:0000256" key="9">
    <source>
        <dbReference type="ARBA" id="ARBA00029936"/>
    </source>
</evidence>
<dbReference type="GO" id="GO:0005524">
    <property type="term" value="F:ATP binding"/>
    <property type="evidence" value="ECO:0007669"/>
    <property type="project" value="UniProtKB-KW"/>
</dbReference>
<dbReference type="Gene3D" id="3.90.740.10">
    <property type="entry name" value="Valyl/Leucyl/Isoleucyl-tRNA synthetase, editing domain"/>
    <property type="match status" value="1"/>
</dbReference>
<comment type="catalytic activity">
    <reaction evidence="10">
        <text>tRNA(Val) + L-valine + ATP = L-valyl-tRNA(Val) + AMP + diphosphate</text>
        <dbReference type="Rhea" id="RHEA:10704"/>
        <dbReference type="Rhea" id="RHEA-COMP:9672"/>
        <dbReference type="Rhea" id="RHEA-COMP:9708"/>
        <dbReference type="ChEBI" id="CHEBI:30616"/>
        <dbReference type="ChEBI" id="CHEBI:33019"/>
        <dbReference type="ChEBI" id="CHEBI:57762"/>
        <dbReference type="ChEBI" id="CHEBI:78442"/>
        <dbReference type="ChEBI" id="CHEBI:78537"/>
        <dbReference type="ChEBI" id="CHEBI:456215"/>
        <dbReference type="EC" id="6.1.1.9"/>
    </reaction>
</comment>
<dbReference type="Pfam" id="PF00133">
    <property type="entry name" value="tRNA-synt_1"/>
    <property type="match status" value="1"/>
</dbReference>
<dbReference type="InterPro" id="IPR019499">
    <property type="entry name" value="Val-tRNA_synth_tRNA-bd"/>
</dbReference>
<dbReference type="Proteomes" id="UP001255856">
    <property type="component" value="Unassembled WGS sequence"/>
</dbReference>